<sequence length="170" mass="18949">MLNYPLKSSSTEMWLYSNNESDTGHSLPSCIQLPRNLSEFQPNLWLSDQKPMEEVEEDIFDKWLLVDPLNKPCQTTTTAIPSNEVNSVQSISYKTSVPEWLMGYVPSESGFNGSSNSTSASSECSSIEVLESGFADFHLVTVSTTPKSSSNEASSCFYSNFNDNNKWLCK</sequence>
<proteinExistence type="predicted"/>
<dbReference type="AlphaFoldDB" id="A0A0K2V2G4"/>
<feature type="non-terminal residue" evidence="1">
    <location>
        <position position="170"/>
    </location>
</feature>
<accession>A0A0K2V2G4</accession>
<dbReference type="EMBL" id="HACA01026795">
    <property type="protein sequence ID" value="CDW44156.1"/>
    <property type="molecule type" value="Transcribed_RNA"/>
</dbReference>
<organism evidence="1">
    <name type="scientific">Lepeophtheirus salmonis</name>
    <name type="common">Salmon louse</name>
    <name type="synonym">Caligus salmonis</name>
    <dbReference type="NCBI Taxonomy" id="72036"/>
    <lineage>
        <taxon>Eukaryota</taxon>
        <taxon>Metazoa</taxon>
        <taxon>Ecdysozoa</taxon>
        <taxon>Arthropoda</taxon>
        <taxon>Crustacea</taxon>
        <taxon>Multicrustacea</taxon>
        <taxon>Hexanauplia</taxon>
        <taxon>Copepoda</taxon>
        <taxon>Siphonostomatoida</taxon>
        <taxon>Caligidae</taxon>
        <taxon>Lepeophtheirus</taxon>
    </lineage>
</organism>
<evidence type="ECO:0000313" key="1">
    <source>
        <dbReference type="EMBL" id="CDW44156.1"/>
    </source>
</evidence>
<name>A0A0K2V2G4_LEPSM</name>
<reference evidence="1" key="1">
    <citation type="submission" date="2014-05" db="EMBL/GenBank/DDBJ databases">
        <authorList>
            <person name="Chronopoulou M."/>
        </authorList>
    </citation>
    <scope>NUCLEOTIDE SEQUENCE</scope>
    <source>
        <tissue evidence="1">Whole organism</tissue>
    </source>
</reference>
<protein>
    <submittedName>
        <fullName evidence="1">Uncharacterized protein</fullName>
    </submittedName>
</protein>